<dbReference type="InterPro" id="IPR036291">
    <property type="entry name" value="NAD(P)-bd_dom_sf"/>
</dbReference>
<dbReference type="Pfam" id="PF22725">
    <property type="entry name" value="GFO_IDH_MocA_C3"/>
    <property type="match status" value="1"/>
</dbReference>
<sequence>MDAVSIAVPTPAHAAIARDLIEAGLHVLIEKPITDSVDSANAITDLAEQKGTVLQVGHIERFSAAYRTLSEIIVDPLYFESYRIAPWKERGVEVDVVLDLMIHDIDMIIGLVGSPVSKVDAVGTPVLGQRIDLANARISFESGCIANVTASRVSYKTERRMRVFARNHYLSCDLGERRISGYRLRGDPMVDGLAAIAAEKYEIPQEDSLGNEIESFLECIVSGKKPMVDGRAGCEALRVASLINESINEQLQMVQERFGAVAPPRG</sequence>
<dbReference type="Pfam" id="PF01408">
    <property type="entry name" value="GFO_IDH_MocA"/>
    <property type="match status" value="1"/>
</dbReference>
<feature type="domain" description="Gfo/Idh/MocA-like oxidoreductase N-terminal" evidence="1">
    <location>
        <begin position="2"/>
        <end position="58"/>
    </location>
</feature>
<gene>
    <name evidence="3" type="ORF">AUC69_15330</name>
</gene>
<dbReference type="AlphaFoldDB" id="A0A1E3VRJ0"/>
<evidence type="ECO:0000313" key="3">
    <source>
        <dbReference type="EMBL" id="ODR96140.1"/>
    </source>
</evidence>
<dbReference type="EMBL" id="LPWF01000030">
    <property type="protein sequence ID" value="ODR96140.1"/>
    <property type="molecule type" value="Genomic_DNA"/>
</dbReference>
<dbReference type="GO" id="GO:0000166">
    <property type="term" value="F:nucleotide binding"/>
    <property type="evidence" value="ECO:0007669"/>
    <property type="project" value="InterPro"/>
</dbReference>
<dbReference type="Proteomes" id="UP000094472">
    <property type="component" value="Unassembled WGS sequence"/>
</dbReference>
<evidence type="ECO:0000313" key="4">
    <source>
        <dbReference type="Proteomes" id="UP000094472"/>
    </source>
</evidence>
<name>A0A1E3VRJ0_9HYPH</name>
<comment type="caution">
    <text evidence="3">The sequence shown here is derived from an EMBL/GenBank/DDBJ whole genome shotgun (WGS) entry which is preliminary data.</text>
</comment>
<organism evidence="3 4">
    <name type="scientific">Methyloceanibacter superfactus</name>
    <dbReference type="NCBI Taxonomy" id="1774969"/>
    <lineage>
        <taxon>Bacteria</taxon>
        <taxon>Pseudomonadati</taxon>
        <taxon>Pseudomonadota</taxon>
        <taxon>Alphaproteobacteria</taxon>
        <taxon>Hyphomicrobiales</taxon>
        <taxon>Hyphomicrobiaceae</taxon>
        <taxon>Methyloceanibacter</taxon>
    </lineage>
</organism>
<dbReference type="SUPFAM" id="SSF55347">
    <property type="entry name" value="Glyceraldehyde-3-phosphate dehydrogenase-like, C-terminal domain"/>
    <property type="match status" value="1"/>
</dbReference>
<proteinExistence type="predicted"/>
<dbReference type="InterPro" id="IPR051450">
    <property type="entry name" value="Gfo/Idh/MocA_Oxidoreductases"/>
</dbReference>
<reference evidence="3 4" key="1">
    <citation type="journal article" date="2016" name="Environ. Microbiol.">
        <title>New Methyloceanibacter diversity from North Sea sediments includes methanotroph containing solely the soluble methane monooxygenase.</title>
        <authorList>
            <person name="Vekeman B."/>
            <person name="Kerckhof F.M."/>
            <person name="Cremers G."/>
            <person name="de Vos P."/>
            <person name="Vandamme P."/>
            <person name="Boon N."/>
            <person name="Op den Camp H.J."/>
            <person name="Heylen K."/>
        </authorList>
    </citation>
    <scope>NUCLEOTIDE SEQUENCE [LARGE SCALE GENOMIC DNA]</scope>
    <source>
        <strain evidence="3 4">R-67175</strain>
    </source>
</reference>
<accession>A0A1E3VRJ0</accession>
<dbReference type="InterPro" id="IPR055170">
    <property type="entry name" value="GFO_IDH_MocA-like_dom"/>
</dbReference>
<evidence type="ECO:0000259" key="2">
    <source>
        <dbReference type="Pfam" id="PF22725"/>
    </source>
</evidence>
<dbReference type="InterPro" id="IPR000683">
    <property type="entry name" value="Gfo/Idh/MocA-like_OxRdtase_N"/>
</dbReference>
<keyword evidence="4" id="KW-1185">Reference proteome</keyword>
<dbReference type="Gene3D" id="3.40.50.720">
    <property type="entry name" value="NAD(P)-binding Rossmann-like Domain"/>
    <property type="match status" value="1"/>
</dbReference>
<dbReference type="SUPFAM" id="SSF51735">
    <property type="entry name" value="NAD(P)-binding Rossmann-fold domains"/>
    <property type="match status" value="1"/>
</dbReference>
<feature type="domain" description="GFO/IDH/MocA-like oxidoreductase" evidence="2">
    <location>
        <begin position="95"/>
        <end position="165"/>
    </location>
</feature>
<protein>
    <submittedName>
        <fullName evidence="3">Uncharacterized protein</fullName>
    </submittedName>
</protein>
<dbReference type="Gene3D" id="3.30.360.10">
    <property type="entry name" value="Dihydrodipicolinate Reductase, domain 2"/>
    <property type="match status" value="1"/>
</dbReference>
<dbReference type="PANTHER" id="PTHR43377">
    <property type="entry name" value="BILIVERDIN REDUCTASE A"/>
    <property type="match status" value="1"/>
</dbReference>
<dbReference type="STRING" id="1774969.AUC69_15330"/>
<dbReference type="PANTHER" id="PTHR43377:SF1">
    <property type="entry name" value="BILIVERDIN REDUCTASE A"/>
    <property type="match status" value="1"/>
</dbReference>
<evidence type="ECO:0000259" key="1">
    <source>
        <dbReference type="Pfam" id="PF01408"/>
    </source>
</evidence>